<keyword evidence="1" id="KW-0812">Transmembrane</keyword>
<feature type="transmembrane region" description="Helical" evidence="1">
    <location>
        <begin position="105"/>
        <end position="125"/>
    </location>
</feature>
<feature type="transmembrane region" description="Helical" evidence="1">
    <location>
        <begin position="12"/>
        <end position="32"/>
    </location>
</feature>
<feature type="transmembrane region" description="Helical" evidence="1">
    <location>
        <begin position="44"/>
        <end position="63"/>
    </location>
</feature>
<keyword evidence="1" id="KW-1133">Transmembrane helix</keyword>
<name>A0A557S5X5_9RHOO</name>
<dbReference type="Proteomes" id="UP000318349">
    <property type="component" value="Unassembled WGS sequence"/>
</dbReference>
<gene>
    <name evidence="2" type="ORF">FHP89_17660</name>
</gene>
<dbReference type="EMBL" id="VMNI01000020">
    <property type="protein sequence ID" value="TVO72824.1"/>
    <property type="molecule type" value="Genomic_DNA"/>
</dbReference>
<evidence type="ECO:0000313" key="3">
    <source>
        <dbReference type="Proteomes" id="UP000318349"/>
    </source>
</evidence>
<accession>A0A557S5X5</accession>
<sequence>MADTYRWLADGVLLVHLAVVVFVLGGLAAVFVGNLRHWPWVNGLAFRLVHLMAIGVVVVQAWLGALCPLTVLESWLREQAGEAPYAASFVEHWVGRVLFYDAPTWVFTLAYTVFAALVVLTWWRYPPRPAGHRRR</sequence>
<dbReference type="Pfam" id="PF10861">
    <property type="entry name" value="DUF2784"/>
    <property type="match status" value="1"/>
</dbReference>
<evidence type="ECO:0000256" key="1">
    <source>
        <dbReference type="SAM" id="Phobius"/>
    </source>
</evidence>
<comment type="caution">
    <text evidence="2">The sequence shown here is derived from an EMBL/GenBank/DDBJ whole genome shotgun (WGS) entry which is preliminary data.</text>
</comment>
<organism evidence="2 3">
    <name type="scientific">Denitromonas halophila</name>
    <dbReference type="NCBI Taxonomy" id="1629404"/>
    <lineage>
        <taxon>Bacteria</taxon>
        <taxon>Pseudomonadati</taxon>
        <taxon>Pseudomonadota</taxon>
        <taxon>Betaproteobacteria</taxon>
        <taxon>Rhodocyclales</taxon>
        <taxon>Zoogloeaceae</taxon>
        <taxon>Denitromonas</taxon>
    </lineage>
</organism>
<protein>
    <submittedName>
        <fullName evidence="2">DUF2784 domain-containing protein</fullName>
    </submittedName>
</protein>
<reference evidence="2 3" key="1">
    <citation type="submission" date="2019-07" db="EMBL/GenBank/DDBJ databases">
        <title>The pathways for chlorine oxyanion respiration interact through the shared metabolite chlorate.</title>
        <authorList>
            <person name="Barnum T.P."/>
            <person name="Cheng Y."/>
            <person name="Hill K.A."/>
            <person name="Lucas L.N."/>
            <person name="Carlson H.K."/>
            <person name="Coates J.D."/>
        </authorList>
    </citation>
    <scope>NUCLEOTIDE SEQUENCE [LARGE SCALE GENOMIC DNA]</scope>
    <source>
        <strain evidence="2 3">SFB-1</strain>
    </source>
</reference>
<keyword evidence="1" id="KW-0472">Membrane</keyword>
<evidence type="ECO:0000313" key="2">
    <source>
        <dbReference type="EMBL" id="TVO72824.1"/>
    </source>
</evidence>
<dbReference type="AlphaFoldDB" id="A0A557S5X5"/>
<proteinExistence type="predicted"/>
<dbReference type="InterPro" id="IPR021218">
    <property type="entry name" value="DUF2784"/>
</dbReference>